<evidence type="ECO:0000259" key="3">
    <source>
        <dbReference type="Pfam" id="PF01370"/>
    </source>
</evidence>
<feature type="compositionally biased region" description="Low complexity" evidence="2">
    <location>
        <begin position="162"/>
        <end position="180"/>
    </location>
</feature>
<evidence type="ECO:0000313" key="4">
    <source>
        <dbReference type="EMBL" id="CAD6224392.1"/>
    </source>
</evidence>
<dbReference type="FunFam" id="3.40.50.720:FF:001191">
    <property type="entry name" value="Os01g0828100 protein"/>
    <property type="match status" value="1"/>
</dbReference>
<name>A0A811NLA5_9POAL</name>
<reference evidence="4" key="1">
    <citation type="submission" date="2020-10" db="EMBL/GenBank/DDBJ databases">
        <authorList>
            <person name="Han B."/>
            <person name="Lu T."/>
            <person name="Zhao Q."/>
            <person name="Huang X."/>
            <person name="Zhao Y."/>
        </authorList>
    </citation>
    <scope>NUCLEOTIDE SEQUENCE</scope>
</reference>
<feature type="domain" description="NAD-dependent epimerase/dehydratase" evidence="3">
    <location>
        <begin position="228"/>
        <end position="371"/>
    </location>
</feature>
<dbReference type="OrthoDB" id="2735536at2759"/>
<evidence type="ECO:0000256" key="2">
    <source>
        <dbReference type="SAM" id="MobiDB-lite"/>
    </source>
</evidence>
<evidence type="ECO:0000256" key="1">
    <source>
        <dbReference type="ARBA" id="ARBA00023002"/>
    </source>
</evidence>
<keyword evidence="1" id="KW-0560">Oxidoreductase</keyword>
<dbReference type="InterPro" id="IPR050425">
    <property type="entry name" value="NAD(P)_dehydrat-like"/>
</dbReference>
<accession>A0A811NLA5</accession>
<gene>
    <name evidence="4" type="ORF">NCGR_LOCUS16689</name>
</gene>
<sequence>MSTGRTEEAAGSGETVCVTGAGGYIASWLVKLLLSRGYTVHGTVRDLTRNAGSCCYWHHKCTQGCLCCKCRRAVVVSSMVAVEVNPKDWPKDKIKDEGCWSDDKEFCRNDENWYSVAKISSEEAALEYAKQTGLDVVTVNPTLACGRRRRDDSSGVRRRRAWQQAAAPPAAATTRNRQAPSGQGPGARRARPQGMAGRWPWRLCGSIGGGQSCSGIAVGLSREMLGPAVTGTINVLKAASAANARRVVVVSSMVAVEINPKDWPKDKIKDENCWSDKEFCRNDENWYSVAKISSEEAALEYGKQTGLDVVSVNPAVAFGPLLQPTLNTSCQFLVYFLKGGPDQMRNKLWHIVDVRDTADALLLVYETPEASGRHICAPHFISAHGLLDMLKSMYPDEYPFIIGIADLISKIGRESIYDMDHPAPMPSDKMKKLGWKVRPLKETIAETVEFCQQAGFLEDLEGTPCRFPSLYNII</sequence>
<dbReference type="EMBL" id="CAJGYO010000004">
    <property type="protein sequence ID" value="CAD6224392.1"/>
    <property type="molecule type" value="Genomic_DNA"/>
</dbReference>
<organism evidence="4 5">
    <name type="scientific">Miscanthus lutarioriparius</name>
    <dbReference type="NCBI Taxonomy" id="422564"/>
    <lineage>
        <taxon>Eukaryota</taxon>
        <taxon>Viridiplantae</taxon>
        <taxon>Streptophyta</taxon>
        <taxon>Embryophyta</taxon>
        <taxon>Tracheophyta</taxon>
        <taxon>Spermatophyta</taxon>
        <taxon>Magnoliopsida</taxon>
        <taxon>Liliopsida</taxon>
        <taxon>Poales</taxon>
        <taxon>Poaceae</taxon>
        <taxon>PACMAD clade</taxon>
        <taxon>Panicoideae</taxon>
        <taxon>Andropogonodae</taxon>
        <taxon>Andropogoneae</taxon>
        <taxon>Saccharinae</taxon>
        <taxon>Miscanthus</taxon>
    </lineage>
</organism>
<dbReference type="Pfam" id="PF01370">
    <property type="entry name" value="Epimerase"/>
    <property type="match status" value="1"/>
</dbReference>
<dbReference type="Proteomes" id="UP000604825">
    <property type="component" value="Unassembled WGS sequence"/>
</dbReference>
<dbReference type="PANTHER" id="PTHR10366:SF660">
    <property type="entry name" value="NAD(P)-BINDING ROSSMANN-FOLD SUPERFAMILY PROTEIN"/>
    <property type="match status" value="1"/>
</dbReference>
<feature type="region of interest" description="Disordered" evidence="2">
    <location>
        <begin position="148"/>
        <end position="194"/>
    </location>
</feature>
<dbReference type="Gene3D" id="3.40.50.720">
    <property type="entry name" value="NAD(P)-binding Rossmann-like Domain"/>
    <property type="match status" value="3"/>
</dbReference>
<dbReference type="GO" id="GO:0016616">
    <property type="term" value="F:oxidoreductase activity, acting on the CH-OH group of donors, NAD or NADP as acceptor"/>
    <property type="evidence" value="ECO:0007669"/>
    <property type="project" value="TreeGrafter"/>
</dbReference>
<comment type="caution">
    <text evidence="4">The sequence shown here is derived from an EMBL/GenBank/DDBJ whole genome shotgun (WGS) entry which is preliminary data.</text>
</comment>
<protein>
    <recommendedName>
        <fullName evidence="3">NAD-dependent epimerase/dehydratase domain-containing protein</fullName>
    </recommendedName>
</protein>
<keyword evidence="5" id="KW-1185">Reference proteome</keyword>
<evidence type="ECO:0000313" key="5">
    <source>
        <dbReference type="Proteomes" id="UP000604825"/>
    </source>
</evidence>
<proteinExistence type="predicted"/>
<dbReference type="InterPro" id="IPR036291">
    <property type="entry name" value="NAD(P)-bd_dom_sf"/>
</dbReference>
<dbReference type="PANTHER" id="PTHR10366">
    <property type="entry name" value="NAD DEPENDENT EPIMERASE/DEHYDRATASE"/>
    <property type="match status" value="1"/>
</dbReference>
<dbReference type="SUPFAM" id="SSF51735">
    <property type="entry name" value="NAD(P)-binding Rossmann-fold domains"/>
    <property type="match status" value="2"/>
</dbReference>
<dbReference type="AlphaFoldDB" id="A0A811NLA5"/>
<dbReference type="InterPro" id="IPR001509">
    <property type="entry name" value="Epimerase_deHydtase"/>
</dbReference>